<dbReference type="Proteomes" id="UP001370490">
    <property type="component" value="Unassembled WGS sequence"/>
</dbReference>
<name>A0AAN8VM14_9MAGN</name>
<accession>A0AAN8VM14</accession>
<gene>
    <name evidence="3" type="ORF">RJ641_003926</name>
</gene>
<organism evidence="3 4">
    <name type="scientific">Dillenia turbinata</name>
    <dbReference type="NCBI Taxonomy" id="194707"/>
    <lineage>
        <taxon>Eukaryota</taxon>
        <taxon>Viridiplantae</taxon>
        <taxon>Streptophyta</taxon>
        <taxon>Embryophyta</taxon>
        <taxon>Tracheophyta</taxon>
        <taxon>Spermatophyta</taxon>
        <taxon>Magnoliopsida</taxon>
        <taxon>eudicotyledons</taxon>
        <taxon>Gunneridae</taxon>
        <taxon>Pentapetalae</taxon>
        <taxon>Dilleniales</taxon>
        <taxon>Dilleniaceae</taxon>
        <taxon>Dillenia</taxon>
    </lineage>
</organism>
<proteinExistence type="predicted"/>
<feature type="region of interest" description="Disordered" evidence="1">
    <location>
        <begin position="280"/>
        <end position="305"/>
    </location>
</feature>
<reference evidence="3 4" key="1">
    <citation type="submission" date="2023-12" db="EMBL/GenBank/DDBJ databases">
        <title>A high-quality genome assembly for Dillenia turbinata (Dilleniales).</title>
        <authorList>
            <person name="Chanderbali A."/>
        </authorList>
    </citation>
    <scope>NUCLEOTIDE SEQUENCE [LARGE SCALE GENOMIC DNA]</scope>
    <source>
        <strain evidence="3">LSX21</strain>
        <tissue evidence="3">Leaf</tissue>
    </source>
</reference>
<evidence type="ECO:0000313" key="3">
    <source>
        <dbReference type="EMBL" id="KAK6929832.1"/>
    </source>
</evidence>
<dbReference type="InterPro" id="IPR050923">
    <property type="entry name" value="Cell_Proc_Reg/RNA_Proc"/>
</dbReference>
<dbReference type="SMART" id="SM00240">
    <property type="entry name" value="FHA"/>
    <property type="match status" value="1"/>
</dbReference>
<keyword evidence="4" id="KW-1185">Reference proteome</keyword>
<feature type="region of interest" description="Disordered" evidence="1">
    <location>
        <begin position="427"/>
        <end position="446"/>
    </location>
</feature>
<dbReference type="Gene3D" id="2.60.200.20">
    <property type="match status" value="1"/>
</dbReference>
<dbReference type="PANTHER" id="PTHR23308">
    <property type="entry name" value="NUCLEAR INHIBITOR OF PROTEIN PHOSPHATASE-1"/>
    <property type="match status" value="1"/>
</dbReference>
<dbReference type="Pfam" id="PF00498">
    <property type="entry name" value="FHA"/>
    <property type="match status" value="1"/>
</dbReference>
<feature type="compositionally biased region" description="Low complexity" evidence="1">
    <location>
        <begin position="429"/>
        <end position="444"/>
    </location>
</feature>
<dbReference type="PROSITE" id="PS50006">
    <property type="entry name" value="FHA_DOMAIN"/>
    <property type="match status" value="1"/>
</dbReference>
<feature type="compositionally biased region" description="Basic and acidic residues" evidence="1">
    <location>
        <begin position="246"/>
        <end position="264"/>
    </location>
</feature>
<feature type="domain" description="FHA" evidence="2">
    <location>
        <begin position="31"/>
        <end position="81"/>
    </location>
</feature>
<dbReference type="EMBL" id="JBAMMX010000012">
    <property type="protein sequence ID" value="KAK6929832.1"/>
    <property type="molecule type" value="Genomic_DNA"/>
</dbReference>
<evidence type="ECO:0000313" key="4">
    <source>
        <dbReference type="Proteomes" id="UP001370490"/>
    </source>
</evidence>
<dbReference type="InterPro" id="IPR008984">
    <property type="entry name" value="SMAD_FHA_dom_sf"/>
</dbReference>
<evidence type="ECO:0000259" key="2">
    <source>
        <dbReference type="PROSITE" id="PS50006"/>
    </source>
</evidence>
<feature type="region of interest" description="Disordered" evidence="1">
    <location>
        <begin position="246"/>
        <end position="265"/>
    </location>
</feature>
<dbReference type="SUPFAM" id="SSF49879">
    <property type="entry name" value="SMAD/FHA domain"/>
    <property type="match status" value="1"/>
</dbReference>
<protein>
    <submittedName>
        <fullName evidence="3">Forkhead-associated (FHA) domain</fullName>
    </submittedName>
</protein>
<dbReference type="InterPro" id="IPR000253">
    <property type="entry name" value="FHA_dom"/>
</dbReference>
<sequence length="531" mass="59302">MEKTSTLKLIFEKGPLEGETLDFNPKASRRVKIGRVVKGNTLSIKDAGISTKHLSLDFVSNKWKISDLGSSNGTFINGVSIPASKPWDLEDGDLVKIGECTSFKVSIQDEESENQVPRNPRRRGAVPVEERIEEEIERLNLGSQVENRVTRGRAKKIRALKEENLSLNKRCGDGERMEGRVEEDDGKVDNLGNIVENKVKRGRWKKFADLKNEPEIEKCDDDDKVGNLGNAVVNGVKGVRGKKTRDLKNRPENESFGIHGKDGDLDLSQEQEIVEGLTLRSTKGSDNGGKSYEKRDDGEQVGNLGNVVEKKVKRGRPKRTQNLKNETDIVSSGVQEKDGDLGLSQQAENVAERMSLRRTRSSKNDVEKVIGSSLVNEENGNARGQTRRGQVLEDEKLESAPVRALEDEKIVEEDETVADEANIVRATGKESVSSSGVKESGGEVNNESDLEKMTLGQWFDYLEVNLPKQIISETEEMIFEMQQKAKQFHDFLLQQQAEKDFKHITVRTELSEPRIACNTRPPHGNLESNNV</sequence>
<evidence type="ECO:0000256" key="1">
    <source>
        <dbReference type="SAM" id="MobiDB-lite"/>
    </source>
</evidence>
<comment type="caution">
    <text evidence="3">The sequence shown here is derived from an EMBL/GenBank/DDBJ whole genome shotgun (WGS) entry which is preliminary data.</text>
</comment>
<dbReference type="AlphaFoldDB" id="A0AAN8VM14"/>